<dbReference type="InterPro" id="IPR010272">
    <property type="entry name" value="T6SS_TssF"/>
</dbReference>
<proteinExistence type="predicted"/>
<name>A0A3B0XL61_9ZZZZ</name>
<organism evidence="1">
    <name type="scientific">hydrothermal vent metagenome</name>
    <dbReference type="NCBI Taxonomy" id="652676"/>
    <lineage>
        <taxon>unclassified sequences</taxon>
        <taxon>metagenomes</taxon>
        <taxon>ecological metagenomes</taxon>
    </lineage>
</organism>
<sequence>MNPKLLKYYNSELHYMREMGGDFAKRYPKIAGRLGLDGFECADPYVERLLEGFSFLSARIQYKLDAEFPTFTQHLLEMVYPHYLAPTPSMTVVQFQPDLTEGALAEGFIVPRQSALRSLLAKGEQTPCEFRTSQNVTLWPLEITQAEYITHSVSLPKINNPHLPVPKAAFRLKLRTTAGLNFNNLSLEHLPVYLCGSDELPMQVYEQILGNSVAMVVRSVSDTEPWQKVIDRRHIQRIGFNENEAMLPYGAQSFSGYRLLHEYFAFPSGYLFVNLSGLGEAVQNNTHSELEIFILLDQINPVLEHKIDASAFALFCTTAINLFPKRADRIHLNTKENEYHVVPDLTRPMDFEVYQVSGVLGHGTGEHRQQAFQPFYSSDETSFRNESSAYFTVRREARLLSTRQQRYGPRSNYVGSEAFVALVDSAEAPYSTDLRQLAVTTLCTNRDLPLHMPIGVGKTDFTLESGAPVDSVRCIVGPSKPKPSYAEGDTAWRLISHLSLNYLSIVDSDEHKGASALRELLRLYGYITEAHIEKQIEGVQSVTAVPITCRMPIEGPITFGRGLEVTVTMDETAFEGTGCFLLGAILEDFFAKYVSINSFTQTVIKTDKRGEIMRWPVRIGRRLTL</sequence>
<dbReference type="AlphaFoldDB" id="A0A3B0XL61"/>
<dbReference type="PANTHER" id="PTHR35370">
    <property type="entry name" value="CYTOPLASMIC PROTEIN-RELATED-RELATED"/>
    <property type="match status" value="1"/>
</dbReference>
<dbReference type="PIRSF" id="PIRSF028304">
    <property type="entry name" value="UCP028304"/>
    <property type="match status" value="1"/>
</dbReference>
<dbReference type="PANTHER" id="PTHR35370:SF1">
    <property type="entry name" value="TYPE VI SECRETION SYSTEM COMPONENT TSSF1"/>
    <property type="match status" value="1"/>
</dbReference>
<dbReference type="NCBIfam" id="TIGR03359">
    <property type="entry name" value="VI_chp_6"/>
    <property type="match status" value="1"/>
</dbReference>
<dbReference type="EMBL" id="UOFI01000148">
    <property type="protein sequence ID" value="VAW69215.1"/>
    <property type="molecule type" value="Genomic_DNA"/>
</dbReference>
<accession>A0A3B0XL61</accession>
<gene>
    <name evidence="1" type="ORF">MNBD_GAMMA09-2791</name>
</gene>
<reference evidence="1" key="1">
    <citation type="submission" date="2018-06" db="EMBL/GenBank/DDBJ databases">
        <authorList>
            <person name="Zhirakovskaya E."/>
        </authorList>
    </citation>
    <scope>NUCLEOTIDE SEQUENCE</scope>
</reference>
<dbReference type="Pfam" id="PF05947">
    <property type="entry name" value="T6SS_TssF"/>
    <property type="match status" value="1"/>
</dbReference>
<evidence type="ECO:0000313" key="1">
    <source>
        <dbReference type="EMBL" id="VAW69215.1"/>
    </source>
</evidence>
<protein>
    <submittedName>
        <fullName evidence="1">Protein ImpG/VasA</fullName>
    </submittedName>
</protein>